<dbReference type="Proteomes" id="UP001190700">
    <property type="component" value="Unassembled WGS sequence"/>
</dbReference>
<evidence type="ECO:0000313" key="3">
    <source>
        <dbReference type="EMBL" id="KAK3276879.1"/>
    </source>
</evidence>
<dbReference type="SUPFAM" id="SSF46934">
    <property type="entry name" value="UBA-like"/>
    <property type="match status" value="1"/>
</dbReference>
<dbReference type="SMART" id="SM00165">
    <property type="entry name" value="UBA"/>
    <property type="match status" value="1"/>
</dbReference>
<organism evidence="3 4">
    <name type="scientific">Cymbomonas tetramitiformis</name>
    <dbReference type="NCBI Taxonomy" id="36881"/>
    <lineage>
        <taxon>Eukaryota</taxon>
        <taxon>Viridiplantae</taxon>
        <taxon>Chlorophyta</taxon>
        <taxon>Pyramimonadophyceae</taxon>
        <taxon>Pyramimonadales</taxon>
        <taxon>Pyramimonadaceae</taxon>
        <taxon>Cymbomonas</taxon>
    </lineage>
</organism>
<dbReference type="PANTHER" id="PTHR41733:SF1">
    <property type="entry name" value="CHROMOSOME UNDETERMINED SCAFFOLD_30, WHOLE GENOME SHOTGUN SEQUENCE"/>
    <property type="match status" value="1"/>
</dbReference>
<feature type="compositionally biased region" description="Basic residues" evidence="1">
    <location>
        <begin position="462"/>
        <end position="473"/>
    </location>
</feature>
<dbReference type="PANTHER" id="PTHR41733">
    <property type="entry name" value="UBIQUITIN-ASSOCIATED/TRANSLATION ELONGATION FACTOR EF1B, N-TERMINAL, EUKARYOTE"/>
    <property type="match status" value="1"/>
</dbReference>
<evidence type="ECO:0000256" key="1">
    <source>
        <dbReference type="SAM" id="MobiDB-lite"/>
    </source>
</evidence>
<dbReference type="EMBL" id="LGRX02006335">
    <property type="protein sequence ID" value="KAK3276879.1"/>
    <property type="molecule type" value="Genomic_DNA"/>
</dbReference>
<dbReference type="InterPro" id="IPR015940">
    <property type="entry name" value="UBA"/>
</dbReference>
<reference evidence="3 4" key="1">
    <citation type="journal article" date="2015" name="Genome Biol. Evol.">
        <title>Comparative Genomics of a Bacterivorous Green Alga Reveals Evolutionary Causalities and Consequences of Phago-Mixotrophic Mode of Nutrition.</title>
        <authorList>
            <person name="Burns J.A."/>
            <person name="Paasch A."/>
            <person name="Narechania A."/>
            <person name="Kim E."/>
        </authorList>
    </citation>
    <scope>NUCLEOTIDE SEQUENCE [LARGE SCALE GENOMIC DNA]</scope>
    <source>
        <strain evidence="3 4">PLY_AMNH</strain>
    </source>
</reference>
<dbReference type="Gene3D" id="1.10.10.60">
    <property type="entry name" value="Homeodomain-like"/>
    <property type="match status" value="1"/>
</dbReference>
<feature type="region of interest" description="Disordered" evidence="1">
    <location>
        <begin position="448"/>
        <end position="487"/>
    </location>
</feature>
<dbReference type="Gene3D" id="1.10.8.10">
    <property type="entry name" value="DNA helicase RuvA subunit, C-terminal domain"/>
    <property type="match status" value="1"/>
</dbReference>
<dbReference type="AlphaFoldDB" id="A0AAE0GEZ0"/>
<keyword evidence="4" id="KW-1185">Reference proteome</keyword>
<dbReference type="InterPro" id="IPR009060">
    <property type="entry name" value="UBA-like_sf"/>
</dbReference>
<comment type="caution">
    <text evidence="3">The sequence shown here is derived from an EMBL/GenBank/DDBJ whole genome shotgun (WGS) entry which is preliminary data.</text>
</comment>
<evidence type="ECO:0000313" key="4">
    <source>
        <dbReference type="Proteomes" id="UP001190700"/>
    </source>
</evidence>
<proteinExistence type="predicted"/>
<evidence type="ECO:0000259" key="2">
    <source>
        <dbReference type="PROSITE" id="PS50030"/>
    </source>
</evidence>
<sequence length="529" mass="57621">MELQECYAQLAILAGFSAPWVDASARISPRDVKRALLEITKRLLPPGHRPLRHHEELLSISFGSSDDPEPLVAQFDECLKAIAASGAGPLDDEAAKRQLLAALDPVFYKEAITPLRLDTELAKVGIEEVYTHVLEVWWCANPNGPPNRPKVVPVPAHTPLGLAYTGNEQSDISDFLEEFARVIGVPTLYAAPAGADKKGPKVGDSASLWNFTLSPGWQPEEVEILKLALSKFGVGRWKEITESGCLPGKNIQQLNGQTQRLLGQQSIAAFTGLQVDVDKVREHNAKREDVVRKNGLIINTAGNMSSEEKAKRREENINLYGLTPEQIAAVVLREAEARDGAAAKSSAVNKIQKRKVQKLSEAARLKITTDILESLDGFNPNNADATGLSRPAKIVLLLHLRRRLQKLGGIENSTKEAMKEPLKERNSVDKKPVALEKRKPVDTEMCEVPEIPAAPADEVKAPRRGRTGRKTGGHKSAALPDPDDGSSGVFGALADQIVEMGFTRSKAMDALQENGGDLESAVNWLFVNV</sequence>
<name>A0AAE0GEZ0_9CHLO</name>
<accession>A0AAE0GEZ0</accession>
<feature type="region of interest" description="Disordered" evidence="1">
    <location>
        <begin position="411"/>
        <end position="434"/>
    </location>
</feature>
<gene>
    <name evidence="3" type="ORF">CYMTET_15078</name>
</gene>
<dbReference type="Pfam" id="PF22562">
    <property type="entry name" value="UBA_7"/>
    <property type="match status" value="1"/>
</dbReference>
<feature type="domain" description="UBA" evidence="2">
    <location>
        <begin position="481"/>
        <end position="528"/>
    </location>
</feature>
<protein>
    <recommendedName>
        <fullName evidence="2">UBA domain-containing protein</fullName>
    </recommendedName>
</protein>
<dbReference type="PROSITE" id="PS50030">
    <property type="entry name" value="UBA"/>
    <property type="match status" value="1"/>
</dbReference>
<feature type="compositionally biased region" description="Basic and acidic residues" evidence="1">
    <location>
        <begin position="413"/>
        <end position="434"/>
    </location>
</feature>